<keyword evidence="1" id="KW-0433">Leucine-rich repeat</keyword>
<evidence type="ECO:0000256" key="1">
    <source>
        <dbReference type="ARBA" id="ARBA00022614"/>
    </source>
</evidence>
<organism evidence="4 5">
    <name type="scientific">Dichanthelium oligosanthes</name>
    <dbReference type="NCBI Taxonomy" id="888268"/>
    <lineage>
        <taxon>Eukaryota</taxon>
        <taxon>Viridiplantae</taxon>
        <taxon>Streptophyta</taxon>
        <taxon>Embryophyta</taxon>
        <taxon>Tracheophyta</taxon>
        <taxon>Spermatophyta</taxon>
        <taxon>Magnoliopsida</taxon>
        <taxon>Liliopsida</taxon>
        <taxon>Poales</taxon>
        <taxon>Poaceae</taxon>
        <taxon>PACMAD clade</taxon>
        <taxon>Panicoideae</taxon>
        <taxon>Panicodae</taxon>
        <taxon>Paniceae</taxon>
        <taxon>Dichantheliinae</taxon>
        <taxon>Dichanthelium</taxon>
    </lineage>
</organism>
<reference evidence="4 5" key="1">
    <citation type="submission" date="2016-09" db="EMBL/GenBank/DDBJ databases">
        <title>The draft genome of Dichanthelium oligosanthes: A C3 panicoid grass species.</title>
        <authorList>
            <person name="Studer A.J."/>
            <person name="Schnable J.C."/>
            <person name="Brutnell T.P."/>
        </authorList>
    </citation>
    <scope>NUCLEOTIDE SEQUENCE [LARGE SCALE GENOMIC DNA]</scope>
    <source>
        <strain evidence="5">cv. Kellogg 1175</strain>
        <tissue evidence="4">Leaf</tissue>
    </source>
</reference>
<protein>
    <recommendedName>
        <fullName evidence="3">Leucine-rich repeat-containing N-terminal plant-type domain-containing protein</fullName>
    </recommendedName>
</protein>
<gene>
    <name evidence="4" type="ORF">BAE44_0015725</name>
</gene>
<evidence type="ECO:0000313" key="5">
    <source>
        <dbReference type="Proteomes" id="UP000095767"/>
    </source>
</evidence>
<dbReference type="InterPro" id="IPR013210">
    <property type="entry name" value="LRR_N_plant-typ"/>
</dbReference>
<dbReference type="Proteomes" id="UP000095767">
    <property type="component" value="Unassembled WGS sequence"/>
</dbReference>
<feature type="non-terminal residue" evidence="4">
    <location>
        <position position="1"/>
    </location>
</feature>
<sequence>LLLQDQNAPAAAPCHPDDYRALRAFAINLTGAGAGALRAAWSSSLAAVCCAWDGVACGADGRVASLRLPGRGLAWP</sequence>
<evidence type="ECO:0000259" key="3">
    <source>
        <dbReference type="Pfam" id="PF08263"/>
    </source>
</evidence>
<keyword evidence="2" id="KW-0677">Repeat</keyword>
<proteinExistence type="predicted"/>
<evidence type="ECO:0000256" key="2">
    <source>
        <dbReference type="ARBA" id="ARBA00022737"/>
    </source>
</evidence>
<feature type="domain" description="Leucine-rich repeat-containing N-terminal plant-type" evidence="3">
    <location>
        <begin position="15"/>
        <end position="57"/>
    </location>
</feature>
<keyword evidence="5" id="KW-1185">Reference proteome</keyword>
<accession>A0A1E5VDN5</accession>
<dbReference type="Pfam" id="PF08263">
    <property type="entry name" value="LRRNT_2"/>
    <property type="match status" value="1"/>
</dbReference>
<dbReference type="InterPro" id="IPR032675">
    <property type="entry name" value="LRR_dom_sf"/>
</dbReference>
<dbReference type="EMBL" id="LWDX02042978">
    <property type="protein sequence ID" value="OEL23256.1"/>
    <property type="molecule type" value="Genomic_DNA"/>
</dbReference>
<dbReference type="AlphaFoldDB" id="A0A1E5VDN5"/>
<feature type="non-terminal residue" evidence="4">
    <location>
        <position position="76"/>
    </location>
</feature>
<evidence type="ECO:0000313" key="4">
    <source>
        <dbReference type="EMBL" id="OEL23256.1"/>
    </source>
</evidence>
<name>A0A1E5VDN5_9POAL</name>
<comment type="caution">
    <text evidence="4">The sequence shown here is derived from an EMBL/GenBank/DDBJ whole genome shotgun (WGS) entry which is preliminary data.</text>
</comment>
<dbReference type="STRING" id="888268.A0A1E5VDN5"/>
<dbReference type="Gene3D" id="3.80.10.10">
    <property type="entry name" value="Ribonuclease Inhibitor"/>
    <property type="match status" value="1"/>
</dbReference>